<proteinExistence type="predicted"/>
<feature type="domain" description="KIB1-4 beta-propeller" evidence="2">
    <location>
        <begin position="52"/>
        <end position="304"/>
    </location>
</feature>
<protein>
    <recommendedName>
        <fullName evidence="2">KIB1-4 beta-propeller domain-containing protein</fullName>
    </recommendedName>
</protein>
<dbReference type="InterPro" id="IPR005174">
    <property type="entry name" value="KIB1-4_b-propeller"/>
</dbReference>
<dbReference type="OrthoDB" id="817791at2759"/>
<dbReference type="PANTHER" id="PTHR40891">
    <property type="entry name" value="DUF295 DOMAIN-CONTAINING PROTEIN"/>
    <property type="match status" value="1"/>
</dbReference>
<keyword evidence="4" id="KW-1185">Reference proteome</keyword>
<dbReference type="AlphaFoldDB" id="A0A9Q0JMK4"/>
<feature type="region of interest" description="Disordered" evidence="1">
    <location>
        <begin position="1"/>
        <end position="31"/>
    </location>
</feature>
<accession>A0A9Q0JMK4</accession>
<feature type="compositionally biased region" description="Basic and acidic residues" evidence="1">
    <location>
        <begin position="1"/>
        <end position="26"/>
    </location>
</feature>
<comment type="caution">
    <text evidence="3">The sequence shown here is derived from an EMBL/GenBank/DDBJ whole genome shotgun (WGS) entry which is preliminary data.</text>
</comment>
<evidence type="ECO:0000313" key="3">
    <source>
        <dbReference type="EMBL" id="KAJ4847288.1"/>
    </source>
</evidence>
<dbReference type="PANTHER" id="PTHR40891:SF1">
    <property type="entry name" value="DUF295 DOMAIN-CONTAINING PROTEIN"/>
    <property type="match status" value="1"/>
</dbReference>
<sequence length="338" mass="39236">MEGGEGEEKKQQLVEGEKGGEEERPSRLKPPALGTNPWLVYSHGKRYRNQSFYDVSGGSYHLKSIPEMRNKLIWNCSYGWLILLHASKNATLSKTECDCSLLNPISMQNIKLPRMTNVVTSYVLLSRPPSDPNCYVICFPKSKQCVMFCKVGDVEWIEQELQDLGLRPDEEDYLGCVGTYDGQIHMLRSEKLFLVEIEDYHVTCTDLQIETPFKPQLRSCLDHVKSMVESSGELFLIFLFVFGRYFYHFEIMKLDSENKKWVSVQNLKDRAIFINLYGGPIASISTKEFSGLKENTIYFTSPEDRFLYHYNLEVKRVVICMPCPNVTQNWYQPMWFFP</sequence>
<evidence type="ECO:0000313" key="4">
    <source>
        <dbReference type="Proteomes" id="UP001141552"/>
    </source>
</evidence>
<evidence type="ECO:0000259" key="2">
    <source>
        <dbReference type="Pfam" id="PF03478"/>
    </source>
</evidence>
<dbReference type="Pfam" id="PF03478">
    <property type="entry name" value="Beta-prop_KIB1-4"/>
    <property type="match status" value="1"/>
</dbReference>
<name>A0A9Q0JMK4_9ROSI</name>
<reference evidence="3" key="2">
    <citation type="journal article" date="2023" name="Plants (Basel)">
        <title>Annotation of the Turnera subulata (Passifloraceae) Draft Genome Reveals the S-Locus Evolved after the Divergence of Turneroideae from Passifloroideae in a Stepwise Manner.</title>
        <authorList>
            <person name="Henning P.M."/>
            <person name="Roalson E.H."/>
            <person name="Mir W."/>
            <person name="McCubbin A.G."/>
            <person name="Shore J.S."/>
        </authorList>
    </citation>
    <scope>NUCLEOTIDE SEQUENCE</scope>
    <source>
        <strain evidence="3">F60SS</strain>
    </source>
</reference>
<dbReference type="EMBL" id="JAKUCV010001208">
    <property type="protein sequence ID" value="KAJ4847288.1"/>
    <property type="molecule type" value="Genomic_DNA"/>
</dbReference>
<organism evidence="3 4">
    <name type="scientific">Turnera subulata</name>
    <dbReference type="NCBI Taxonomy" id="218843"/>
    <lineage>
        <taxon>Eukaryota</taxon>
        <taxon>Viridiplantae</taxon>
        <taxon>Streptophyta</taxon>
        <taxon>Embryophyta</taxon>
        <taxon>Tracheophyta</taxon>
        <taxon>Spermatophyta</taxon>
        <taxon>Magnoliopsida</taxon>
        <taxon>eudicotyledons</taxon>
        <taxon>Gunneridae</taxon>
        <taxon>Pentapetalae</taxon>
        <taxon>rosids</taxon>
        <taxon>fabids</taxon>
        <taxon>Malpighiales</taxon>
        <taxon>Passifloraceae</taxon>
        <taxon>Turnera</taxon>
    </lineage>
</organism>
<evidence type="ECO:0000256" key="1">
    <source>
        <dbReference type="SAM" id="MobiDB-lite"/>
    </source>
</evidence>
<dbReference type="Proteomes" id="UP001141552">
    <property type="component" value="Unassembled WGS sequence"/>
</dbReference>
<reference evidence="3" key="1">
    <citation type="submission" date="2022-02" db="EMBL/GenBank/DDBJ databases">
        <authorList>
            <person name="Henning P.M."/>
            <person name="McCubbin A.G."/>
            <person name="Shore J.S."/>
        </authorList>
    </citation>
    <scope>NUCLEOTIDE SEQUENCE</scope>
    <source>
        <strain evidence="3">F60SS</strain>
        <tissue evidence="3">Leaves</tissue>
    </source>
</reference>
<gene>
    <name evidence="3" type="ORF">Tsubulata_029463</name>
</gene>